<evidence type="ECO:0000313" key="2">
    <source>
        <dbReference type="EMBL" id="TRM66634.1"/>
    </source>
</evidence>
<reference evidence="2 3" key="1">
    <citation type="journal article" date="2019" name="New Phytol.">
        <title>Comparative genomics reveals unique wood-decay strategies and fruiting body development in the Schizophyllaceae.</title>
        <authorList>
            <person name="Almasi E."/>
            <person name="Sahu N."/>
            <person name="Krizsan K."/>
            <person name="Balint B."/>
            <person name="Kovacs G.M."/>
            <person name="Kiss B."/>
            <person name="Cseklye J."/>
            <person name="Drula E."/>
            <person name="Henrissat B."/>
            <person name="Nagy I."/>
            <person name="Chovatia M."/>
            <person name="Adam C."/>
            <person name="LaButti K."/>
            <person name="Lipzen A."/>
            <person name="Riley R."/>
            <person name="Grigoriev I.V."/>
            <person name="Nagy L.G."/>
        </authorList>
    </citation>
    <scope>NUCLEOTIDE SEQUENCE [LARGE SCALE GENOMIC DNA]</scope>
    <source>
        <strain evidence="2 3">NL-1724</strain>
    </source>
</reference>
<keyword evidence="3" id="KW-1185">Reference proteome</keyword>
<keyword evidence="1" id="KW-0732">Signal</keyword>
<protein>
    <submittedName>
        <fullName evidence="2">Uncharacterized protein</fullName>
    </submittedName>
</protein>
<name>A0A550CPF1_9AGAR</name>
<feature type="chain" id="PRO_5022232454" evidence="1">
    <location>
        <begin position="21"/>
        <end position="110"/>
    </location>
</feature>
<dbReference type="AlphaFoldDB" id="A0A550CPF1"/>
<gene>
    <name evidence="2" type="ORF">BD626DRAFT_581526</name>
</gene>
<dbReference type="OrthoDB" id="3006522at2759"/>
<evidence type="ECO:0000256" key="1">
    <source>
        <dbReference type="SAM" id="SignalP"/>
    </source>
</evidence>
<evidence type="ECO:0000313" key="3">
    <source>
        <dbReference type="Proteomes" id="UP000320762"/>
    </source>
</evidence>
<dbReference type="Proteomes" id="UP000320762">
    <property type="component" value="Unassembled WGS sequence"/>
</dbReference>
<proteinExistence type="predicted"/>
<organism evidence="2 3">
    <name type="scientific">Schizophyllum amplum</name>
    <dbReference type="NCBI Taxonomy" id="97359"/>
    <lineage>
        <taxon>Eukaryota</taxon>
        <taxon>Fungi</taxon>
        <taxon>Dikarya</taxon>
        <taxon>Basidiomycota</taxon>
        <taxon>Agaricomycotina</taxon>
        <taxon>Agaricomycetes</taxon>
        <taxon>Agaricomycetidae</taxon>
        <taxon>Agaricales</taxon>
        <taxon>Schizophyllaceae</taxon>
        <taxon>Schizophyllum</taxon>
    </lineage>
</organism>
<dbReference type="EMBL" id="VDMD01000003">
    <property type="protein sequence ID" value="TRM66634.1"/>
    <property type="molecule type" value="Genomic_DNA"/>
</dbReference>
<feature type="signal peptide" evidence="1">
    <location>
        <begin position="1"/>
        <end position="20"/>
    </location>
</feature>
<accession>A0A550CPF1</accession>
<comment type="caution">
    <text evidence="2">The sequence shown here is derived from an EMBL/GenBank/DDBJ whole genome shotgun (WGS) entry which is preliminary data.</text>
</comment>
<sequence length="110" mass="11780">MRTSFVVLFSTLSALQAVTAYEVTAWSGVVCSGIELGHLEDTNNTPGTSATEVTPNGRCITIDTDLPQDCDVYLCQDEQCDDQGEAVEGPRDAGTRVENQSFVAMQVGCQ</sequence>